<dbReference type="InterPro" id="IPR013525">
    <property type="entry name" value="ABC2_TM"/>
</dbReference>
<evidence type="ECO:0000256" key="5">
    <source>
        <dbReference type="SAM" id="Phobius"/>
    </source>
</evidence>
<organism evidence="7 8">
    <name type="scientific">Thermococcus siculi</name>
    <dbReference type="NCBI Taxonomy" id="72803"/>
    <lineage>
        <taxon>Archaea</taxon>
        <taxon>Methanobacteriati</taxon>
        <taxon>Methanobacteriota</taxon>
        <taxon>Thermococci</taxon>
        <taxon>Thermococcales</taxon>
        <taxon>Thermococcaceae</taxon>
        <taxon>Thermococcus</taxon>
    </lineage>
</organism>
<dbReference type="InterPro" id="IPR047817">
    <property type="entry name" value="ABC2_TM_bact-type"/>
</dbReference>
<evidence type="ECO:0000256" key="3">
    <source>
        <dbReference type="ARBA" id="ARBA00022989"/>
    </source>
</evidence>
<accession>A0A2Z2MY51</accession>
<dbReference type="Pfam" id="PF01061">
    <property type="entry name" value="ABC2_membrane"/>
    <property type="match status" value="1"/>
</dbReference>
<feature type="transmembrane region" description="Helical" evidence="5">
    <location>
        <begin position="123"/>
        <end position="148"/>
    </location>
</feature>
<evidence type="ECO:0000256" key="4">
    <source>
        <dbReference type="ARBA" id="ARBA00023136"/>
    </source>
</evidence>
<keyword evidence="8" id="KW-1185">Reference proteome</keyword>
<dbReference type="PIRSF" id="PIRSF006648">
    <property type="entry name" value="DrrB"/>
    <property type="match status" value="1"/>
</dbReference>
<keyword evidence="2 5" id="KW-0812">Transmembrane</keyword>
<proteinExistence type="predicted"/>
<dbReference type="KEGG" id="tsl:A3L11_07405"/>
<evidence type="ECO:0000313" key="8">
    <source>
        <dbReference type="Proteomes" id="UP000250125"/>
    </source>
</evidence>
<comment type="subcellular location">
    <subcellularLocation>
        <location evidence="1">Membrane</location>
        <topology evidence="1">Multi-pass membrane protein</topology>
    </subcellularLocation>
</comment>
<feature type="transmembrane region" description="Helical" evidence="5">
    <location>
        <begin position="92"/>
        <end position="117"/>
    </location>
</feature>
<evidence type="ECO:0000313" key="7">
    <source>
        <dbReference type="EMBL" id="ASJ09063.1"/>
    </source>
</evidence>
<keyword evidence="3 5" id="KW-1133">Transmembrane helix</keyword>
<evidence type="ECO:0000259" key="6">
    <source>
        <dbReference type="PROSITE" id="PS51012"/>
    </source>
</evidence>
<protein>
    <submittedName>
        <fullName evidence="7">Multidrug ABC transporter permease</fullName>
    </submittedName>
</protein>
<name>A0A2Z2MY51_9EURY</name>
<dbReference type="GO" id="GO:0043190">
    <property type="term" value="C:ATP-binding cassette (ABC) transporter complex"/>
    <property type="evidence" value="ECO:0007669"/>
    <property type="project" value="InterPro"/>
</dbReference>
<dbReference type="PROSITE" id="PS51012">
    <property type="entry name" value="ABC_TM2"/>
    <property type="match status" value="1"/>
</dbReference>
<evidence type="ECO:0000256" key="2">
    <source>
        <dbReference type="ARBA" id="ARBA00022692"/>
    </source>
</evidence>
<dbReference type="AlphaFoldDB" id="A0A2Z2MY51"/>
<feature type="transmembrane region" description="Helical" evidence="5">
    <location>
        <begin position="210"/>
        <end position="232"/>
    </location>
</feature>
<dbReference type="InterPro" id="IPR051784">
    <property type="entry name" value="Nod_factor_ABC_transporter"/>
</dbReference>
<dbReference type="PANTHER" id="PTHR43229">
    <property type="entry name" value="NODULATION PROTEIN J"/>
    <property type="match status" value="1"/>
</dbReference>
<feature type="transmembrane region" description="Helical" evidence="5">
    <location>
        <begin position="48"/>
        <end position="71"/>
    </location>
</feature>
<dbReference type="Proteomes" id="UP000250125">
    <property type="component" value="Chromosome"/>
</dbReference>
<sequence length="239" mass="26570">MPAVKVVPIVIKELKEYMLKPGSISWGLVFPLVFSLAFIVRFGDIDHLAPGLVSISALFATTSFVASSLIFERRLKTFERLLLAPISYGEIILAKVLVGTLFGLMVSAITLALVKYFMVYPVWSWGITFLGILLANFTFSAMGVYISLAVKNPINVMTWLNVIRLPMMFTSGAIASLTLFPTWFIAIGVITPMTYSVEALRYSLLGYYDIVPPLYSLPLLVIMALVFMLLSVRSLRGMY</sequence>
<feature type="domain" description="ABC transmembrane type-2" evidence="6">
    <location>
        <begin position="14"/>
        <end position="238"/>
    </location>
</feature>
<dbReference type="InterPro" id="IPR000412">
    <property type="entry name" value="ABC_2_transport"/>
</dbReference>
<feature type="transmembrane region" description="Helical" evidence="5">
    <location>
        <begin position="169"/>
        <end position="190"/>
    </location>
</feature>
<dbReference type="GO" id="GO:0140359">
    <property type="term" value="F:ABC-type transporter activity"/>
    <property type="evidence" value="ECO:0007669"/>
    <property type="project" value="InterPro"/>
</dbReference>
<gene>
    <name evidence="7" type="ORF">A3L11_07405</name>
</gene>
<reference evidence="7 8" key="1">
    <citation type="submission" date="2016-04" db="EMBL/GenBank/DDBJ databases">
        <title>Complete genome sequence of Thermococcus siculi type strain RG-20.</title>
        <authorList>
            <person name="Oger P.M."/>
        </authorList>
    </citation>
    <scope>NUCLEOTIDE SEQUENCE [LARGE SCALE GENOMIC DNA]</scope>
    <source>
        <strain evidence="7 8">RG-20</strain>
    </source>
</reference>
<keyword evidence="4 5" id="KW-0472">Membrane</keyword>
<dbReference type="EMBL" id="CP015103">
    <property type="protein sequence ID" value="ASJ09063.1"/>
    <property type="molecule type" value="Genomic_DNA"/>
</dbReference>
<dbReference type="OrthoDB" id="147058at2157"/>
<feature type="transmembrane region" description="Helical" evidence="5">
    <location>
        <begin position="24"/>
        <end position="42"/>
    </location>
</feature>
<dbReference type="PANTHER" id="PTHR43229:SF2">
    <property type="entry name" value="NODULATION PROTEIN J"/>
    <property type="match status" value="1"/>
</dbReference>
<evidence type="ECO:0000256" key="1">
    <source>
        <dbReference type="ARBA" id="ARBA00004141"/>
    </source>
</evidence>